<accession>A0AAE4CMU7</accession>
<evidence type="ECO:0000259" key="4">
    <source>
        <dbReference type="Pfam" id="PF01593"/>
    </source>
</evidence>
<dbReference type="SUPFAM" id="SSF51905">
    <property type="entry name" value="FAD/NAD(P)-binding domain"/>
    <property type="match status" value="1"/>
</dbReference>
<dbReference type="InterPro" id="IPR036188">
    <property type="entry name" value="FAD/NAD-bd_sf"/>
</dbReference>
<evidence type="ECO:0000256" key="2">
    <source>
        <dbReference type="ARBA" id="ARBA00023002"/>
    </source>
</evidence>
<dbReference type="PANTHER" id="PTHR42923:SF47">
    <property type="entry name" value="BLR3003 PROTEIN"/>
    <property type="match status" value="1"/>
</dbReference>
<evidence type="ECO:0000313" key="5">
    <source>
        <dbReference type="EMBL" id="MDR7299983.1"/>
    </source>
</evidence>
<comment type="cofactor">
    <cofactor evidence="1">
        <name>FAD</name>
        <dbReference type="ChEBI" id="CHEBI:57692"/>
    </cofactor>
</comment>
<dbReference type="Pfam" id="PF01593">
    <property type="entry name" value="Amino_oxidase"/>
    <property type="match status" value="1"/>
</dbReference>
<dbReference type="PANTHER" id="PTHR42923">
    <property type="entry name" value="PROTOPORPHYRINOGEN OXIDASE"/>
    <property type="match status" value="1"/>
</dbReference>
<dbReference type="Gene3D" id="3.50.50.60">
    <property type="entry name" value="FAD/NAD(P)-binding domain"/>
    <property type="match status" value="1"/>
</dbReference>
<dbReference type="InterPro" id="IPR050464">
    <property type="entry name" value="Zeta_carotene_desat/Oxidored"/>
</dbReference>
<dbReference type="GO" id="GO:0016491">
    <property type="term" value="F:oxidoreductase activity"/>
    <property type="evidence" value="ECO:0007669"/>
    <property type="project" value="UniProtKB-KW"/>
</dbReference>
<evidence type="ECO:0000313" key="6">
    <source>
        <dbReference type="Proteomes" id="UP001180845"/>
    </source>
</evidence>
<proteinExistence type="predicted"/>
<dbReference type="RefSeq" id="WP_310267982.1">
    <property type="nucleotide sequence ID" value="NZ_JAVDXW010000001.1"/>
</dbReference>
<feature type="domain" description="Amine oxidase" evidence="4">
    <location>
        <begin position="13"/>
        <end position="443"/>
    </location>
</feature>
<sequence length="456" mass="49434">MTRGRVVVIGGGVSGVAAALRCCDAGFDVTVLESRPRLGGAAYSFRRGEMTVDTGQHVFLRCYSSYAALLRRLGVLGGVHVQPRFHVPVVAPGGRGWLLRRGRLPAPAHLLPALLNHRALTWRQRWAALRTALALRHLDPDDPSLESISFGEWLRDRQEPERTVQVLWGMLIVAALNAEPWQVSLAMAVKVFRTGVLDTTTGGDIGIPQLPLGDLHDLPARRALSAAGATIRLRTKALAVRQVENGLRVTADEHGEADHDETELDADAVVVAVPHTAATKLLGDLDLPEPSSWARLSSTPIVNVHVHYDRPVTDLELAAAIDSPVQWVFDRTTAAGVDQGQYLVVSLSAAHDHLAMRTKELRDRFLPALRELFPRAHRAAVLDFFVTREPAATFLPEPGIRASRPGAQTGVPGLVLAGAWTDTGWPDTLEGAVSSGDRAAEVVDLATSIDHRVAWR</sequence>
<reference evidence="5" key="1">
    <citation type="submission" date="2023-07" db="EMBL/GenBank/DDBJ databases">
        <title>Sequencing the genomes of 1000 actinobacteria strains.</title>
        <authorList>
            <person name="Klenk H.-P."/>
        </authorList>
    </citation>
    <scope>NUCLEOTIDE SEQUENCE</scope>
    <source>
        <strain evidence="5">DSM 45977</strain>
    </source>
</reference>
<keyword evidence="6" id="KW-1185">Reference proteome</keyword>
<evidence type="ECO:0000256" key="3">
    <source>
        <dbReference type="PIRSR" id="PIRSR601613-1"/>
    </source>
</evidence>
<dbReference type="NCBIfam" id="TIGR03467">
    <property type="entry name" value="HpnE"/>
    <property type="match status" value="1"/>
</dbReference>
<evidence type="ECO:0000256" key="1">
    <source>
        <dbReference type="ARBA" id="ARBA00001974"/>
    </source>
</evidence>
<protein>
    <submittedName>
        <fullName evidence="5">Squalene-associated FAD-dependent desaturase</fullName>
    </submittedName>
</protein>
<dbReference type="InterPro" id="IPR017830">
    <property type="entry name" value="SQase_HpnE"/>
</dbReference>
<dbReference type="InterPro" id="IPR001613">
    <property type="entry name" value="Flavin_amine_oxidase"/>
</dbReference>
<name>A0AAE4CMU7_9ACTN</name>
<dbReference type="EMBL" id="JAVDXW010000001">
    <property type="protein sequence ID" value="MDR7299983.1"/>
    <property type="molecule type" value="Genomic_DNA"/>
</dbReference>
<keyword evidence="2" id="KW-0560">Oxidoreductase</keyword>
<dbReference type="Proteomes" id="UP001180845">
    <property type="component" value="Unassembled WGS sequence"/>
</dbReference>
<dbReference type="PRINTS" id="PR00757">
    <property type="entry name" value="AMINEOXDASEF"/>
</dbReference>
<feature type="binding site" evidence="3">
    <location>
        <position position="14"/>
    </location>
    <ligand>
        <name>FAD</name>
        <dbReference type="ChEBI" id="CHEBI:57692"/>
    </ligand>
</feature>
<dbReference type="AlphaFoldDB" id="A0AAE4CMU7"/>
<comment type="caution">
    <text evidence="5">The sequence shown here is derived from an EMBL/GenBank/DDBJ whole genome shotgun (WGS) entry which is preliminary data.</text>
</comment>
<organism evidence="5 6">
    <name type="scientific">Haloactinomyces albus</name>
    <dbReference type="NCBI Taxonomy" id="1352928"/>
    <lineage>
        <taxon>Bacteria</taxon>
        <taxon>Bacillati</taxon>
        <taxon>Actinomycetota</taxon>
        <taxon>Actinomycetes</taxon>
        <taxon>Actinopolysporales</taxon>
        <taxon>Actinopolysporaceae</taxon>
        <taxon>Haloactinomyces</taxon>
    </lineage>
</organism>
<gene>
    <name evidence="5" type="ORF">JOF55_000164</name>
</gene>
<dbReference type="InterPro" id="IPR002937">
    <property type="entry name" value="Amino_oxidase"/>
</dbReference>